<evidence type="ECO:0000256" key="1">
    <source>
        <dbReference type="SAM" id="Phobius"/>
    </source>
</evidence>
<keyword evidence="1" id="KW-0472">Membrane</keyword>
<dbReference type="EMBL" id="KL198018">
    <property type="protein sequence ID" value="KDQ19767.1"/>
    <property type="molecule type" value="Genomic_DNA"/>
</dbReference>
<name>A0A067N6L9_BOTB1</name>
<dbReference type="Proteomes" id="UP000027195">
    <property type="component" value="Unassembled WGS sequence"/>
</dbReference>
<evidence type="ECO:0000313" key="3">
    <source>
        <dbReference type="Proteomes" id="UP000027195"/>
    </source>
</evidence>
<sequence>MKSRLQATLKALRFTQFSWAPDLSGCFFCALYGLLYIPIYSTSTPEQNFRFRKKVIFSRRRCRTVASFE</sequence>
<keyword evidence="1" id="KW-1133">Transmembrane helix</keyword>
<organism evidence="2 3">
    <name type="scientific">Botryobasidium botryosum (strain FD-172 SS1)</name>
    <dbReference type="NCBI Taxonomy" id="930990"/>
    <lineage>
        <taxon>Eukaryota</taxon>
        <taxon>Fungi</taxon>
        <taxon>Dikarya</taxon>
        <taxon>Basidiomycota</taxon>
        <taxon>Agaricomycotina</taxon>
        <taxon>Agaricomycetes</taxon>
        <taxon>Cantharellales</taxon>
        <taxon>Botryobasidiaceae</taxon>
        <taxon>Botryobasidium</taxon>
    </lineage>
</organism>
<feature type="transmembrane region" description="Helical" evidence="1">
    <location>
        <begin position="20"/>
        <end position="39"/>
    </location>
</feature>
<evidence type="ECO:0000313" key="2">
    <source>
        <dbReference type="EMBL" id="KDQ19767.1"/>
    </source>
</evidence>
<accession>A0A067N6L9</accession>
<proteinExistence type="predicted"/>
<dbReference type="InParanoid" id="A0A067N6L9"/>
<dbReference type="AlphaFoldDB" id="A0A067N6L9"/>
<dbReference type="HOGENOM" id="CLU_2775604_0_0_1"/>
<reference evidence="3" key="1">
    <citation type="journal article" date="2014" name="Proc. Natl. Acad. Sci. U.S.A.">
        <title>Extensive sampling of basidiomycete genomes demonstrates inadequacy of the white-rot/brown-rot paradigm for wood decay fungi.</title>
        <authorList>
            <person name="Riley R."/>
            <person name="Salamov A.A."/>
            <person name="Brown D.W."/>
            <person name="Nagy L.G."/>
            <person name="Floudas D."/>
            <person name="Held B.W."/>
            <person name="Levasseur A."/>
            <person name="Lombard V."/>
            <person name="Morin E."/>
            <person name="Otillar R."/>
            <person name="Lindquist E.A."/>
            <person name="Sun H."/>
            <person name="LaButti K.M."/>
            <person name="Schmutz J."/>
            <person name="Jabbour D."/>
            <person name="Luo H."/>
            <person name="Baker S.E."/>
            <person name="Pisabarro A.G."/>
            <person name="Walton J.D."/>
            <person name="Blanchette R.A."/>
            <person name="Henrissat B."/>
            <person name="Martin F."/>
            <person name="Cullen D."/>
            <person name="Hibbett D.S."/>
            <person name="Grigoriev I.V."/>
        </authorList>
    </citation>
    <scope>NUCLEOTIDE SEQUENCE [LARGE SCALE GENOMIC DNA]</scope>
    <source>
        <strain evidence="3">FD-172 SS1</strain>
    </source>
</reference>
<keyword evidence="1" id="KW-0812">Transmembrane</keyword>
<protein>
    <submittedName>
        <fullName evidence="2">Uncharacterized protein</fullName>
    </submittedName>
</protein>
<gene>
    <name evidence="2" type="ORF">BOTBODRAFT_376637</name>
</gene>
<keyword evidence="3" id="KW-1185">Reference proteome</keyword>